<keyword evidence="13" id="KW-1185">Reference proteome</keyword>
<dbReference type="GO" id="GO:0005789">
    <property type="term" value="C:endoplasmic reticulum membrane"/>
    <property type="evidence" value="ECO:0007669"/>
    <property type="project" value="TreeGrafter"/>
</dbReference>
<dbReference type="OrthoDB" id="412647at2759"/>
<evidence type="ECO:0000256" key="7">
    <source>
        <dbReference type="ARBA" id="ARBA00023180"/>
    </source>
</evidence>
<dbReference type="PANTHER" id="PTHR31361:SF1">
    <property type="entry name" value="BETA-GLUCAN SYNTHESIS-ASSOCIATED PROTEIN KRE6-RELATED"/>
    <property type="match status" value="1"/>
</dbReference>
<evidence type="ECO:0000256" key="8">
    <source>
        <dbReference type="ARBA" id="ARBA00023316"/>
    </source>
</evidence>
<comment type="subcellular location">
    <subcellularLocation>
        <location evidence="1">Membrane</location>
        <topology evidence="1">Single-pass type II membrane protein</topology>
    </subcellularLocation>
</comment>
<keyword evidence="8" id="KW-0961">Cell wall biogenesis/degradation</keyword>
<feature type="region of interest" description="Disordered" evidence="9">
    <location>
        <begin position="1"/>
        <end position="64"/>
    </location>
</feature>
<comment type="caution">
    <text evidence="12">The sequence shown here is derived from an EMBL/GenBank/DDBJ whole genome shotgun (WGS) entry which is preliminary data.</text>
</comment>
<keyword evidence="5 10" id="KW-1133">Transmembrane helix</keyword>
<dbReference type="GO" id="GO:0006078">
    <property type="term" value="P:(1-&gt;6)-beta-D-glucan biosynthetic process"/>
    <property type="evidence" value="ECO:0007669"/>
    <property type="project" value="TreeGrafter"/>
</dbReference>
<dbReference type="GO" id="GO:0031505">
    <property type="term" value="P:fungal-type cell wall organization"/>
    <property type="evidence" value="ECO:0007669"/>
    <property type="project" value="TreeGrafter"/>
</dbReference>
<evidence type="ECO:0000256" key="6">
    <source>
        <dbReference type="ARBA" id="ARBA00023136"/>
    </source>
</evidence>
<gene>
    <name evidence="12" type="ORF">PC9H_001760</name>
</gene>
<protein>
    <recommendedName>
        <fullName evidence="11">GH16 domain-containing protein</fullName>
    </recommendedName>
</protein>
<dbReference type="RefSeq" id="XP_036626030.1">
    <property type="nucleotide sequence ID" value="XM_036771409.1"/>
</dbReference>
<name>A0A8H6ZM55_PLEOS</name>
<keyword evidence="7" id="KW-0325">Glycoprotein</keyword>
<dbReference type="Gene3D" id="2.60.120.200">
    <property type="match status" value="1"/>
</dbReference>
<proteinExistence type="inferred from homology"/>
<evidence type="ECO:0000259" key="11">
    <source>
        <dbReference type="PROSITE" id="PS51762"/>
    </source>
</evidence>
<evidence type="ECO:0000256" key="4">
    <source>
        <dbReference type="ARBA" id="ARBA00022968"/>
    </source>
</evidence>
<dbReference type="GO" id="GO:0005886">
    <property type="term" value="C:plasma membrane"/>
    <property type="evidence" value="ECO:0007669"/>
    <property type="project" value="TreeGrafter"/>
</dbReference>
<dbReference type="PROSITE" id="PS51762">
    <property type="entry name" value="GH16_2"/>
    <property type="match status" value="1"/>
</dbReference>
<dbReference type="Proteomes" id="UP000623687">
    <property type="component" value="Unassembled WGS sequence"/>
</dbReference>
<evidence type="ECO:0000313" key="12">
    <source>
        <dbReference type="EMBL" id="KAF7419176.1"/>
    </source>
</evidence>
<evidence type="ECO:0000256" key="9">
    <source>
        <dbReference type="SAM" id="MobiDB-lite"/>
    </source>
</evidence>
<keyword evidence="4" id="KW-0735">Signal-anchor</keyword>
<reference evidence="12" key="1">
    <citation type="submission" date="2019-07" db="EMBL/GenBank/DDBJ databases">
        <authorList>
            <person name="Palmer J.M."/>
        </authorList>
    </citation>
    <scope>NUCLEOTIDE SEQUENCE</scope>
    <source>
        <strain evidence="12">PC9</strain>
    </source>
</reference>
<dbReference type="InterPro" id="IPR000757">
    <property type="entry name" value="Beta-glucanase-like"/>
</dbReference>
<evidence type="ECO:0000256" key="1">
    <source>
        <dbReference type="ARBA" id="ARBA00004606"/>
    </source>
</evidence>
<evidence type="ECO:0000256" key="2">
    <source>
        <dbReference type="ARBA" id="ARBA00010962"/>
    </source>
</evidence>
<evidence type="ECO:0000313" key="13">
    <source>
        <dbReference type="Proteomes" id="UP000623687"/>
    </source>
</evidence>
<comment type="similarity">
    <text evidence="2">Belongs to the SKN1/KRE6 family.</text>
</comment>
<dbReference type="EMBL" id="JACETU010000010">
    <property type="protein sequence ID" value="KAF7419176.1"/>
    <property type="molecule type" value="Genomic_DNA"/>
</dbReference>
<dbReference type="InterPro" id="IPR013320">
    <property type="entry name" value="ConA-like_dom_sf"/>
</dbReference>
<dbReference type="InterPro" id="IPR005629">
    <property type="entry name" value="Skn1/Kre6/Sbg1"/>
</dbReference>
<feature type="compositionally biased region" description="Polar residues" evidence="9">
    <location>
        <begin position="55"/>
        <end position="64"/>
    </location>
</feature>
<feature type="compositionally biased region" description="Low complexity" evidence="9">
    <location>
        <begin position="30"/>
        <end position="41"/>
    </location>
</feature>
<evidence type="ECO:0000256" key="10">
    <source>
        <dbReference type="SAM" id="Phobius"/>
    </source>
</evidence>
<dbReference type="PANTHER" id="PTHR31361">
    <property type="entry name" value="BETA-GLUCAN SYNTHESIS-ASSOCIATED PROTEIN KRE6-RELATED"/>
    <property type="match status" value="1"/>
</dbReference>
<feature type="transmembrane region" description="Helical" evidence="10">
    <location>
        <begin position="222"/>
        <end position="245"/>
    </location>
</feature>
<evidence type="ECO:0000256" key="5">
    <source>
        <dbReference type="ARBA" id="ARBA00022989"/>
    </source>
</evidence>
<dbReference type="AlphaFoldDB" id="A0A8H6ZM55"/>
<dbReference type="VEuPathDB" id="FungiDB:PC9H_001760"/>
<sequence length="759" mass="82736">MLTDGPSSPPSTSPTPRSARSQTLSSGHHSALSPLNPASSATGTFPIPRSRPGSRGSQYLTNRFASDHSANTASYYNTSDSAYPTFAAPSPTGLGGAGTRASMVLYRLADDIVSPGGNRDSVRDSTLLPPERKFARDSVWSSSGDSFVSISSDRDSKYPSDLMSPFPTTPRGLVPYAYDPASDELEPPDEEDMLHDPDDKAWISGGGKRHPGLKRAFPWRGILNVAVLIILILALLCLFIFYPVLTFYQNSARNLKIDGNIRINATGQAPVLFQMPDLIDKDTPDAAKSRTGFDGHEYELVFSDEFNVDGRSFYPGDDPFWEAVDLWYGVTGDIEWYDPSQVTTRNGNLVITMDSIETTVPGQTVGSTAPFTAAENHALNYKSGMLQSWNKFCYTSGYIEVSVVLPGANENAQGYWPGAWTMGNLGRPGYPGSTDGTWPYTYNTCDLGTFPNQTLKDGSGPAAALHSDASREKYNFELSWLSGQRLSACTCPGEDHPGPSHDRGRGAPEIDIFEASKDKQNPVGSTVSQSAQYAPFSHDYLFLNSSADEWELLNPVITRPNGFRGSPVQQSVSGVSKLPSDMFQGSGQRLTTLGFEYWANPSNVEEGFVTWQVDGSQTHRMWAKAVGPDNGPDGSGVGQRLIPEEPMSIVLNLGISPNWQTIDFSTLIFPAEMLVDYVRVYQRKGAINVGCSPKDYPTADYINAHMDAYTNANHSSWPYAKPKNSLVRIILSEIMTPVLIPVLVGRLLTALDNRNTLVP</sequence>
<organism evidence="12 13">
    <name type="scientific">Pleurotus ostreatus</name>
    <name type="common">Oyster mushroom</name>
    <name type="synonym">White-rot fungus</name>
    <dbReference type="NCBI Taxonomy" id="5322"/>
    <lineage>
        <taxon>Eukaryota</taxon>
        <taxon>Fungi</taxon>
        <taxon>Dikarya</taxon>
        <taxon>Basidiomycota</taxon>
        <taxon>Agaricomycotina</taxon>
        <taxon>Agaricomycetes</taxon>
        <taxon>Agaricomycetidae</taxon>
        <taxon>Agaricales</taxon>
        <taxon>Pleurotineae</taxon>
        <taxon>Pleurotaceae</taxon>
        <taxon>Pleurotus</taxon>
    </lineage>
</organism>
<dbReference type="Pfam" id="PF03935">
    <property type="entry name" value="SKN1_KRE6_Sbg1"/>
    <property type="match status" value="1"/>
</dbReference>
<accession>A0A8H6ZM55</accession>
<dbReference type="SUPFAM" id="SSF49899">
    <property type="entry name" value="Concanavalin A-like lectins/glucanases"/>
    <property type="match status" value="1"/>
</dbReference>
<evidence type="ECO:0000256" key="3">
    <source>
        <dbReference type="ARBA" id="ARBA00022692"/>
    </source>
</evidence>
<keyword evidence="3 10" id="KW-0812">Transmembrane</keyword>
<keyword evidence="6 10" id="KW-0472">Membrane</keyword>
<dbReference type="GO" id="GO:0015926">
    <property type="term" value="F:glucosidase activity"/>
    <property type="evidence" value="ECO:0007669"/>
    <property type="project" value="TreeGrafter"/>
</dbReference>
<feature type="domain" description="GH16" evidence="11">
    <location>
        <begin position="291"/>
        <end position="686"/>
    </location>
</feature>
<dbReference type="GeneID" id="59371601"/>